<sequence>MVGNTEDDDDSSTIALEDLSEEDRTELEAKVKELRDRILARYVKIGDTFVKRDTRSVTITTLAKVTVPSYRAGPTPKNSAHSQESKPTAKRQAAALSDESHVHGWCCRAPLHAQASLHSTEGKCRAVATSCALSLRDVGGIQTPELHIEKWSPGREKPSDGTVAVAISVGRRANK</sequence>
<feature type="region of interest" description="Disordered" evidence="1">
    <location>
        <begin position="1"/>
        <end position="22"/>
    </location>
</feature>
<protein>
    <submittedName>
        <fullName evidence="2">Uncharacterized protein</fullName>
    </submittedName>
</protein>
<organism evidence="2 3">
    <name type="scientific">Zizania palustris</name>
    <name type="common">Northern wild rice</name>
    <dbReference type="NCBI Taxonomy" id="103762"/>
    <lineage>
        <taxon>Eukaryota</taxon>
        <taxon>Viridiplantae</taxon>
        <taxon>Streptophyta</taxon>
        <taxon>Embryophyta</taxon>
        <taxon>Tracheophyta</taxon>
        <taxon>Spermatophyta</taxon>
        <taxon>Magnoliopsida</taxon>
        <taxon>Liliopsida</taxon>
        <taxon>Poales</taxon>
        <taxon>Poaceae</taxon>
        <taxon>BOP clade</taxon>
        <taxon>Oryzoideae</taxon>
        <taxon>Oryzeae</taxon>
        <taxon>Zizaniinae</taxon>
        <taxon>Zizania</taxon>
    </lineage>
</organism>
<reference evidence="2" key="1">
    <citation type="journal article" date="2021" name="bioRxiv">
        <title>Whole Genome Assembly and Annotation of Northern Wild Rice, Zizania palustris L., Supports a Whole Genome Duplication in the Zizania Genus.</title>
        <authorList>
            <person name="Haas M."/>
            <person name="Kono T."/>
            <person name="Macchietto M."/>
            <person name="Millas R."/>
            <person name="McGilp L."/>
            <person name="Shao M."/>
            <person name="Duquette J."/>
            <person name="Hirsch C.N."/>
            <person name="Kimball J."/>
        </authorList>
    </citation>
    <scope>NUCLEOTIDE SEQUENCE</scope>
    <source>
        <tissue evidence="2">Fresh leaf tissue</tissue>
    </source>
</reference>
<dbReference type="EMBL" id="JAAALK010000286">
    <property type="protein sequence ID" value="KAG8061203.1"/>
    <property type="molecule type" value="Genomic_DNA"/>
</dbReference>
<evidence type="ECO:0000256" key="1">
    <source>
        <dbReference type="SAM" id="MobiDB-lite"/>
    </source>
</evidence>
<feature type="compositionally biased region" description="Polar residues" evidence="1">
    <location>
        <begin position="76"/>
        <end position="86"/>
    </location>
</feature>
<name>A0A8J5VV65_ZIZPA</name>
<feature type="region of interest" description="Disordered" evidence="1">
    <location>
        <begin position="69"/>
        <end position="93"/>
    </location>
</feature>
<feature type="compositionally biased region" description="Acidic residues" evidence="1">
    <location>
        <begin position="1"/>
        <end position="11"/>
    </location>
</feature>
<comment type="caution">
    <text evidence="2">The sequence shown here is derived from an EMBL/GenBank/DDBJ whole genome shotgun (WGS) entry which is preliminary data.</text>
</comment>
<reference evidence="2" key="2">
    <citation type="submission" date="2021-02" db="EMBL/GenBank/DDBJ databases">
        <authorList>
            <person name="Kimball J.A."/>
            <person name="Haas M.W."/>
            <person name="Macchietto M."/>
            <person name="Kono T."/>
            <person name="Duquette J."/>
            <person name="Shao M."/>
        </authorList>
    </citation>
    <scope>NUCLEOTIDE SEQUENCE</scope>
    <source>
        <tissue evidence="2">Fresh leaf tissue</tissue>
    </source>
</reference>
<evidence type="ECO:0000313" key="2">
    <source>
        <dbReference type="EMBL" id="KAG8061203.1"/>
    </source>
</evidence>
<dbReference type="AlphaFoldDB" id="A0A8J5VV65"/>
<gene>
    <name evidence="2" type="ORF">GUJ93_ZPchr0003g16831</name>
</gene>
<keyword evidence="3" id="KW-1185">Reference proteome</keyword>
<evidence type="ECO:0000313" key="3">
    <source>
        <dbReference type="Proteomes" id="UP000729402"/>
    </source>
</evidence>
<dbReference type="Proteomes" id="UP000729402">
    <property type="component" value="Unassembled WGS sequence"/>
</dbReference>
<accession>A0A8J5VV65</accession>
<proteinExistence type="predicted"/>